<name>A0A445EIE4_ARAHY</name>
<feature type="domain" description="Water stress and hypersensitive response" evidence="2">
    <location>
        <begin position="24"/>
        <end position="141"/>
    </location>
</feature>
<dbReference type="AlphaFoldDB" id="A0A445EIE4"/>
<evidence type="ECO:0000256" key="1">
    <source>
        <dbReference type="ARBA" id="ARBA00005960"/>
    </source>
</evidence>
<organism evidence="3 4">
    <name type="scientific">Arachis hypogaea</name>
    <name type="common">Peanut</name>
    <dbReference type="NCBI Taxonomy" id="3818"/>
    <lineage>
        <taxon>Eukaryota</taxon>
        <taxon>Viridiplantae</taxon>
        <taxon>Streptophyta</taxon>
        <taxon>Embryophyta</taxon>
        <taxon>Tracheophyta</taxon>
        <taxon>Spermatophyta</taxon>
        <taxon>Magnoliopsida</taxon>
        <taxon>eudicotyledons</taxon>
        <taxon>Gunneridae</taxon>
        <taxon>Pentapetalae</taxon>
        <taxon>rosids</taxon>
        <taxon>fabids</taxon>
        <taxon>Fabales</taxon>
        <taxon>Fabaceae</taxon>
        <taxon>Papilionoideae</taxon>
        <taxon>50 kb inversion clade</taxon>
        <taxon>dalbergioids sensu lato</taxon>
        <taxon>Dalbergieae</taxon>
        <taxon>Pterocarpus clade</taxon>
        <taxon>Arachis</taxon>
    </lineage>
</organism>
<dbReference type="InterPro" id="IPR004864">
    <property type="entry name" value="LEA_2"/>
</dbReference>
<gene>
    <name evidence="3" type="ORF">Ahy_A02g009846</name>
</gene>
<dbReference type="SMART" id="SM00769">
    <property type="entry name" value="WHy"/>
    <property type="match status" value="1"/>
</dbReference>
<dbReference type="FunFam" id="2.60.40.1820:FF:000001">
    <property type="entry name" value="Desiccation protectant protein Lea14-like"/>
    <property type="match status" value="1"/>
</dbReference>
<dbReference type="Proteomes" id="UP000289738">
    <property type="component" value="Chromosome A02"/>
</dbReference>
<dbReference type="STRING" id="3818.A0A445EIE4"/>
<comment type="caution">
    <text evidence="3">The sequence shown here is derived from an EMBL/GenBank/DDBJ whole genome shotgun (WGS) entry which is preliminary data.</text>
</comment>
<dbReference type="PANTHER" id="PTHR31459:SF15">
    <property type="entry name" value="DESICCATION PROTECTANT PROTEIN LEA14"/>
    <property type="match status" value="1"/>
</dbReference>
<reference evidence="3 4" key="1">
    <citation type="submission" date="2019-01" db="EMBL/GenBank/DDBJ databases">
        <title>Sequencing of cultivated peanut Arachis hypogaea provides insights into genome evolution and oil improvement.</title>
        <authorList>
            <person name="Chen X."/>
        </authorList>
    </citation>
    <scope>NUCLEOTIDE SEQUENCE [LARGE SCALE GENOMIC DNA]</scope>
    <source>
        <strain evidence="4">cv. Fuhuasheng</strain>
        <tissue evidence="3">Leaves</tissue>
    </source>
</reference>
<dbReference type="InterPro" id="IPR045043">
    <property type="entry name" value="Lea14-like"/>
</dbReference>
<dbReference type="Gramene" id="arahy.Tifrunner.gnm2.ann2.Ah02g027300.1">
    <property type="protein sequence ID" value="arahy.Tifrunner.gnm2.ann2.Ah02g027300.1-CDS"/>
    <property type="gene ID" value="arahy.Tifrunner.gnm2.ann2.Ah02g027300"/>
</dbReference>
<accession>A0A445EIE4</accession>
<protein>
    <recommendedName>
        <fullName evidence="2">Water stress and hypersensitive response domain-containing protein</fullName>
    </recommendedName>
</protein>
<sequence>MAQLLDKAKNFAAEKISDVAKPEAHVTDVDFKRVSKDHIEYLAKVSVQNPYSASIPICEIKYSFKSASREIATGRIPDPGSLKGKDTTMLDVPVKVPYNVLMSLAKDIGADWDIDYQLDIGLVIDLPVIGNFTIPLSHNGEVKLPSLSSMFSKEN</sequence>
<dbReference type="EMBL" id="SDMP01000002">
    <property type="protein sequence ID" value="RYR75171.1"/>
    <property type="molecule type" value="Genomic_DNA"/>
</dbReference>
<dbReference type="GO" id="GO:0005829">
    <property type="term" value="C:cytosol"/>
    <property type="evidence" value="ECO:0007669"/>
    <property type="project" value="TreeGrafter"/>
</dbReference>
<evidence type="ECO:0000259" key="2">
    <source>
        <dbReference type="SMART" id="SM00769"/>
    </source>
</evidence>
<dbReference type="InterPro" id="IPR013990">
    <property type="entry name" value="WHy-dom"/>
</dbReference>
<dbReference type="SMR" id="A0A445EIE4"/>
<dbReference type="SUPFAM" id="SSF117070">
    <property type="entry name" value="LEA14-like"/>
    <property type="match status" value="1"/>
</dbReference>
<evidence type="ECO:0000313" key="3">
    <source>
        <dbReference type="EMBL" id="RYR75171.1"/>
    </source>
</evidence>
<keyword evidence="4" id="KW-1185">Reference proteome</keyword>
<dbReference type="OrthoDB" id="588983at2759"/>
<evidence type="ECO:0000313" key="4">
    <source>
        <dbReference type="Proteomes" id="UP000289738"/>
    </source>
</evidence>
<comment type="similarity">
    <text evidence="1">Belongs to the LEA type 2 family.</text>
</comment>
<proteinExistence type="inferred from homology"/>
<dbReference type="Gene3D" id="2.60.40.1820">
    <property type="match status" value="1"/>
</dbReference>
<dbReference type="GO" id="GO:0009269">
    <property type="term" value="P:response to desiccation"/>
    <property type="evidence" value="ECO:0007669"/>
    <property type="project" value="InterPro"/>
</dbReference>
<dbReference type="Pfam" id="PF03168">
    <property type="entry name" value="LEA_2"/>
    <property type="match status" value="1"/>
</dbReference>
<dbReference type="PANTHER" id="PTHR31459">
    <property type="match status" value="1"/>
</dbReference>